<proteinExistence type="predicted"/>
<evidence type="ECO:0000313" key="2">
    <source>
        <dbReference type="EMBL" id="GMM55307.1"/>
    </source>
</evidence>
<feature type="compositionally biased region" description="Polar residues" evidence="1">
    <location>
        <begin position="42"/>
        <end position="80"/>
    </location>
</feature>
<organism evidence="2 3">
    <name type="scientific">Maudiozyma humilis</name>
    <name type="common">Sour dough yeast</name>
    <name type="synonym">Kazachstania humilis</name>
    <dbReference type="NCBI Taxonomy" id="51915"/>
    <lineage>
        <taxon>Eukaryota</taxon>
        <taxon>Fungi</taxon>
        <taxon>Dikarya</taxon>
        <taxon>Ascomycota</taxon>
        <taxon>Saccharomycotina</taxon>
        <taxon>Saccharomycetes</taxon>
        <taxon>Saccharomycetales</taxon>
        <taxon>Saccharomycetaceae</taxon>
        <taxon>Maudiozyma</taxon>
    </lineage>
</organism>
<feature type="region of interest" description="Disordered" evidence="1">
    <location>
        <begin position="453"/>
        <end position="473"/>
    </location>
</feature>
<feature type="compositionally biased region" description="Low complexity" evidence="1">
    <location>
        <begin position="492"/>
        <end position="503"/>
    </location>
</feature>
<name>A0AAV5RVE4_MAUHU</name>
<sequence>MKGANVLSMDVGGCVSPRTVPREDEYDICTDGEKSSSDEEFSQSVTQSAGSSCSMMQVTQESGVQDTTDQGASSAKTTSKMAKLKKFFHKTEKPGKASRKEDEDEELVGSGRIFGVCMFPEEEPRGAIVVDESRQNHEDRTSPSEIENETTSIPAAGIKTQPQLNGPQKENTNILSNEGVSGQRPKKVTQNVLKNITNEQILTTGNASLPQNNYFNDTVEVSGFSKETTFPGSGSIFPNYTRDISPSNIPLNATKRKQSEETTFSTLSEKQKSADDNLSTQEIGTPSFLDELKKAVDPENIPDCDALNFLMEGICDKLSSITDTPMPKMHLRGIGEFLVKIDDKLNNKVNNTQSLTQHAKQLERCNDVLTAEITALNISAKETKEAEMHCIRTREMIVKKYIVTIARLQKRQDSVREIVKKMTVHDRNTDVFKRDMIALRKVLKIRLKKGKPRNEEKLLNTHSSHVRGSNALSRSDNLELSTDTYVEDDSDQYYQNRQNTNRNSKGKGNQECGYPLSRTTDNSSKNYLTREMAELHLLRYFKNEACHFFTRFINFSRSYQGDIWGNDCRVRFTNLFSVIDLPYNDIETSLENIQDIQNETHVLITKVARNSLLSRLEQVILENVKDASLANLRKRKASKSVLDSSPRFEVCDYEDN</sequence>
<reference evidence="2 3" key="1">
    <citation type="journal article" date="2023" name="Elife">
        <title>Identification of key yeast species and microbe-microbe interactions impacting larval growth of Drosophila in the wild.</title>
        <authorList>
            <person name="Mure A."/>
            <person name="Sugiura Y."/>
            <person name="Maeda R."/>
            <person name="Honda K."/>
            <person name="Sakurai N."/>
            <person name="Takahashi Y."/>
            <person name="Watada M."/>
            <person name="Katoh T."/>
            <person name="Gotoh A."/>
            <person name="Gotoh Y."/>
            <person name="Taniguchi I."/>
            <person name="Nakamura K."/>
            <person name="Hayashi T."/>
            <person name="Katayama T."/>
            <person name="Uemura T."/>
            <person name="Hattori Y."/>
        </authorList>
    </citation>
    <scope>NUCLEOTIDE SEQUENCE [LARGE SCALE GENOMIC DNA]</scope>
    <source>
        <strain evidence="2 3">KH-74</strain>
    </source>
</reference>
<evidence type="ECO:0000256" key="1">
    <source>
        <dbReference type="SAM" id="MobiDB-lite"/>
    </source>
</evidence>
<accession>A0AAV5RVE4</accession>
<feature type="region of interest" description="Disordered" evidence="1">
    <location>
        <begin position="247"/>
        <end position="282"/>
    </location>
</feature>
<dbReference type="AlphaFoldDB" id="A0AAV5RVE4"/>
<protein>
    <submittedName>
        <fullName evidence="2">Uncharacterized protein</fullName>
    </submittedName>
</protein>
<feature type="compositionally biased region" description="Basic and acidic residues" evidence="1">
    <location>
        <begin position="89"/>
        <end position="101"/>
    </location>
</feature>
<feature type="compositionally biased region" description="Basic and acidic residues" evidence="1">
    <location>
        <begin position="133"/>
        <end position="142"/>
    </location>
</feature>
<feature type="region of interest" description="Disordered" evidence="1">
    <location>
        <begin position="489"/>
        <end position="520"/>
    </location>
</feature>
<feature type="compositionally biased region" description="Polar residues" evidence="1">
    <location>
        <begin position="143"/>
        <end position="153"/>
    </location>
</feature>
<feature type="compositionally biased region" description="Polar residues" evidence="1">
    <location>
        <begin position="160"/>
        <end position="180"/>
    </location>
</feature>
<feature type="compositionally biased region" description="Polar residues" evidence="1">
    <location>
        <begin position="460"/>
        <end position="473"/>
    </location>
</feature>
<dbReference type="EMBL" id="BTGD01000005">
    <property type="protein sequence ID" value="GMM55307.1"/>
    <property type="molecule type" value="Genomic_DNA"/>
</dbReference>
<comment type="caution">
    <text evidence="2">The sequence shown here is derived from an EMBL/GenBank/DDBJ whole genome shotgun (WGS) entry which is preliminary data.</text>
</comment>
<keyword evidence="3" id="KW-1185">Reference proteome</keyword>
<feature type="region of interest" description="Disordered" evidence="1">
    <location>
        <begin position="133"/>
        <end position="186"/>
    </location>
</feature>
<gene>
    <name evidence="2" type="ORF">DAKH74_019230</name>
</gene>
<dbReference type="Proteomes" id="UP001377567">
    <property type="component" value="Unassembled WGS sequence"/>
</dbReference>
<feature type="region of interest" description="Disordered" evidence="1">
    <location>
        <begin position="1"/>
        <end position="107"/>
    </location>
</feature>
<evidence type="ECO:0000313" key="3">
    <source>
        <dbReference type="Proteomes" id="UP001377567"/>
    </source>
</evidence>